<protein>
    <recommendedName>
        <fullName evidence="1">YdhG-like domain-containing protein</fullName>
    </recommendedName>
</protein>
<sequence length="121" mass="13543">MTKGKADRLLDDIRQLSEARHAMTQAVREVALSVGPDVSEEVKYGGLLFSARDFAFCGVFAYTHHVSVEFSEGASLPDPHQVLEGQGKYRRHIKLRSKADITEKYLQAYIKAAYEAIESPE</sequence>
<feature type="domain" description="YdhG-like" evidence="1">
    <location>
        <begin position="22"/>
        <end position="113"/>
    </location>
</feature>
<organism evidence="2 3">
    <name type="scientific">Natronospira proteinivora</name>
    <dbReference type="NCBI Taxonomy" id="1807133"/>
    <lineage>
        <taxon>Bacteria</taxon>
        <taxon>Pseudomonadati</taxon>
        <taxon>Pseudomonadota</taxon>
        <taxon>Gammaproteobacteria</taxon>
        <taxon>Natronospirales</taxon>
        <taxon>Natronospiraceae</taxon>
        <taxon>Natronospira</taxon>
    </lineage>
</organism>
<evidence type="ECO:0000313" key="2">
    <source>
        <dbReference type="EMBL" id="MCP1726599.1"/>
    </source>
</evidence>
<name>A0ABT1G5M3_9GAMM</name>
<dbReference type="Proteomes" id="UP001523550">
    <property type="component" value="Unassembled WGS sequence"/>
</dbReference>
<evidence type="ECO:0000259" key="1">
    <source>
        <dbReference type="Pfam" id="PF08818"/>
    </source>
</evidence>
<comment type="caution">
    <text evidence="2">The sequence shown here is derived from an EMBL/GenBank/DDBJ whole genome shotgun (WGS) entry which is preliminary data.</text>
</comment>
<dbReference type="SUPFAM" id="SSF159888">
    <property type="entry name" value="YdhG-like"/>
    <property type="match status" value="1"/>
</dbReference>
<evidence type="ECO:0000313" key="3">
    <source>
        <dbReference type="Proteomes" id="UP001523550"/>
    </source>
</evidence>
<dbReference type="Gene3D" id="3.90.1150.200">
    <property type="match status" value="1"/>
</dbReference>
<accession>A0ABT1G5M3</accession>
<dbReference type="Pfam" id="PF08818">
    <property type="entry name" value="DUF1801"/>
    <property type="match status" value="1"/>
</dbReference>
<dbReference type="RefSeq" id="WP_253445146.1">
    <property type="nucleotide sequence ID" value="NZ_JALJYF010000001.1"/>
</dbReference>
<keyword evidence="3" id="KW-1185">Reference proteome</keyword>
<proteinExistence type="predicted"/>
<reference evidence="2 3" key="1">
    <citation type="submission" date="2022-03" db="EMBL/GenBank/DDBJ databases">
        <title>Genomic Encyclopedia of Type Strains, Phase III (KMG-III): the genomes of soil and plant-associated and newly described type strains.</title>
        <authorList>
            <person name="Whitman W."/>
        </authorList>
    </citation>
    <scope>NUCLEOTIDE SEQUENCE [LARGE SCALE GENOMIC DNA]</scope>
    <source>
        <strain evidence="2 3">BSker1</strain>
    </source>
</reference>
<dbReference type="EMBL" id="JALJYF010000001">
    <property type="protein sequence ID" value="MCP1726599.1"/>
    <property type="molecule type" value="Genomic_DNA"/>
</dbReference>
<dbReference type="InterPro" id="IPR014922">
    <property type="entry name" value="YdhG-like"/>
</dbReference>
<gene>
    <name evidence="2" type="ORF">J2T60_000564</name>
</gene>